<reference evidence="2" key="1">
    <citation type="submission" date="2022-07" db="EMBL/GenBank/DDBJ databases">
        <authorList>
            <person name="Macas J."/>
            <person name="Novak P."/>
            <person name="Neumann P."/>
        </authorList>
    </citation>
    <scope>NUCLEOTIDE SEQUENCE</scope>
</reference>
<dbReference type="AlphaFoldDB" id="A0AAV0DMP2"/>
<dbReference type="InterPro" id="IPR018289">
    <property type="entry name" value="MULE_transposase_dom"/>
</dbReference>
<gene>
    <name evidence="2" type="ORF">CEPIT_LOCUS16150</name>
</gene>
<name>A0AAV0DMP2_9ASTE</name>
<accession>A0AAV0DMP2</accession>
<dbReference type="PANTHER" id="PTHR31973">
    <property type="entry name" value="POLYPROTEIN, PUTATIVE-RELATED"/>
    <property type="match status" value="1"/>
</dbReference>
<dbReference type="PANTHER" id="PTHR31973:SF187">
    <property type="entry name" value="MUTATOR TRANSPOSASE MUDRA PROTEIN"/>
    <property type="match status" value="1"/>
</dbReference>
<evidence type="ECO:0000259" key="1">
    <source>
        <dbReference type="Pfam" id="PF10551"/>
    </source>
</evidence>
<dbReference type="EMBL" id="CAMAPF010000118">
    <property type="protein sequence ID" value="CAH9102878.1"/>
    <property type="molecule type" value="Genomic_DNA"/>
</dbReference>
<comment type="caution">
    <text evidence="2">The sequence shown here is derived from an EMBL/GenBank/DDBJ whole genome shotgun (WGS) entry which is preliminary data.</text>
</comment>
<sequence>MYPIAWAVVEIENNSSWTWFLELLKEDLNIERPEFWTIISDQQKGLSSVIEHVLTGIEHINCARHIHANWSKSHRGLILKKLFWKVAKSTSQQELQATIKEMEKADSQAAIDLQKYPLQLWCKAFFRVGVKCDACDNNLSEAFNSTLLRCRSKPLIPMLEDIRVGMMKRIAKKKKAVLKWP</sequence>
<feature type="non-terminal residue" evidence="2">
    <location>
        <position position="181"/>
    </location>
</feature>
<evidence type="ECO:0000313" key="3">
    <source>
        <dbReference type="Proteomes" id="UP001152523"/>
    </source>
</evidence>
<protein>
    <recommendedName>
        <fullName evidence="1">MULE transposase domain-containing protein</fullName>
    </recommendedName>
</protein>
<keyword evidence="3" id="KW-1185">Reference proteome</keyword>
<dbReference type="Pfam" id="PF10551">
    <property type="entry name" value="MULE"/>
    <property type="match status" value="1"/>
</dbReference>
<dbReference type="Proteomes" id="UP001152523">
    <property type="component" value="Unassembled WGS sequence"/>
</dbReference>
<evidence type="ECO:0000313" key="2">
    <source>
        <dbReference type="EMBL" id="CAH9102878.1"/>
    </source>
</evidence>
<organism evidence="2 3">
    <name type="scientific">Cuscuta epithymum</name>
    <dbReference type="NCBI Taxonomy" id="186058"/>
    <lineage>
        <taxon>Eukaryota</taxon>
        <taxon>Viridiplantae</taxon>
        <taxon>Streptophyta</taxon>
        <taxon>Embryophyta</taxon>
        <taxon>Tracheophyta</taxon>
        <taxon>Spermatophyta</taxon>
        <taxon>Magnoliopsida</taxon>
        <taxon>eudicotyledons</taxon>
        <taxon>Gunneridae</taxon>
        <taxon>Pentapetalae</taxon>
        <taxon>asterids</taxon>
        <taxon>lamiids</taxon>
        <taxon>Solanales</taxon>
        <taxon>Convolvulaceae</taxon>
        <taxon>Cuscuteae</taxon>
        <taxon>Cuscuta</taxon>
        <taxon>Cuscuta subgen. Cuscuta</taxon>
    </lineage>
</organism>
<feature type="domain" description="MULE transposase" evidence="1">
    <location>
        <begin position="2"/>
        <end position="69"/>
    </location>
</feature>
<proteinExistence type="predicted"/>